<name>A0A482VJ03_ASBVE</name>
<dbReference type="Proteomes" id="UP000292052">
    <property type="component" value="Unassembled WGS sequence"/>
</dbReference>
<reference evidence="1 2" key="1">
    <citation type="submission" date="2017-03" db="EMBL/GenBank/DDBJ databases">
        <title>Genome of the blue death feigning beetle - Asbolus verrucosus.</title>
        <authorList>
            <person name="Rider S.D."/>
        </authorList>
    </citation>
    <scope>NUCLEOTIDE SEQUENCE [LARGE SCALE GENOMIC DNA]</scope>
    <source>
        <strain evidence="1">Butters</strain>
        <tissue evidence="1">Head and leg muscle</tissue>
    </source>
</reference>
<comment type="caution">
    <text evidence="1">The sequence shown here is derived from an EMBL/GenBank/DDBJ whole genome shotgun (WGS) entry which is preliminary data.</text>
</comment>
<keyword evidence="2" id="KW-1185">Reference proteome</keyword>
<protein>
    <submittedName>
        <fullName evidence="1">Uncharacterized protein</fullName>
    </submittedName>
</protein>
<organism evidence="1 2">
    <name type="scientific">Asbolus verrucosus</name>
    <name type="common">Desert ironclad beetle</name>
    <dbReference type="NCBI Taxonomy" id="1661398"/>
    <lineage>
        <taxon>Eukaryota</taxon>
        <taxon>Metazoa</taxon>
        <taxon>Ecdysozoa</taxon>
        <taxon>Arthropoda</taxon>
        <taxon>Hexapoda</taxon>
        <taxon>Insecta</taxon>
        <taxon>Pterygota</taxon>
        <taxon>Neoptera</taxon>
        <taxon>Endopterygota</taxon>
        <taxon>Coleoptera</taxon>
        <taxon>Polyphaga</taxon>
        <taxon>Cucujiformia</taxon>
        <taxon>Tenebrionidae</taxon>
        <taxon>Pimeliinae</taxon>
        <taxon>Asbolus</taxon>
    </lineage>
</organism>
<proteinExistence type="predicted"/>
<evidence type="ECO:0000313" key="2">
    <source>
        <dbReference type="Proteomes" id="UP000292052"/>
    </source>
</evidence>
<dbReference type="AlphaFoldDB" id="A0A482VJ03"/>
<dbReference type="EMBL" id="QDEB01094788">
    <property type="protein sequence ID" value="RZC32755.1"/>
    <property type="molecule type" value="Genomic_DNA"/>
</dbReference>
<evidence type="ECO:0000313" key="1">
    <source>
        <dbReference type="EMBL" id="RZC32755.1"/>
    </source>
</evidence>
<gene>
    <name evidence="1" type="ORF">BDFB_013474</name>
</gene>
<accession>A0A482VJ03</accession>
<sequence>MSYTGSTVLVATTNSTSNFINYILNIDINLDDCCIRKINVIKSEDMKPINLKILNLEDLQRSHDKLFHHNFEYLLLLLVLQLLQLL</sequence>